<dbReference type="InterPro" id="IPR029062">
    <property type="entry name" value="Class_I_gatase-like"/>
</dbReference>
<comment type="caution">
    <text evidence="7">Lacks conserved residue(s) required for the propagation of feature annotation.</text>
</comment>
<dbReference type="Proteomes" id="UP000509302">
    <property type="component" value="Chromosome"/>
</dbReference>
<comment type="cofactor">
    <cofactor evidence="1">
        <name>Zn(2+)</name>
        <dbReference type="ChEBI" id="CHEBI:29105"/>
    </cofactor>
</comment>
<keyword evidence="11" id="KW-1185">Reference proteome</keyword>
<evidence type="ECO:0000256" key="3">
    <source>
        <dbReference type="ARBA" id="ARBA00022670"/>
    </source>
</evidence>
<reference evidence="10 11" key="1">
    <citation type="journal article" date="2006" name="Int. J. Syst. Evol. Microbiol.">
        <title>Costertonia aggregata gen. nov., sp. nov., a mesophilic marine bacterium of the family Flavobacteriaceae, isolated from a mature biofilm.</title>
        <authorList>
            <person name="Kwon K.K."/>
            <person name="Lee Y.K."/>
            <person name="Lee H.K."/>
        </authorList>
    </citation>
    <scope>NUCLEOTIDE SEQUENCE [LARGE SCALE GENOMIC DNA]</scope>
    <source>
        <strain evidence="10 11">KCCM 42265</strain>
    </source>
</reference>
<dbReference type="Gene3D" id="3.40.50.880">
    <property type="match status" value="1"/>
</dbReference>
<dbReference type="GO" id="GO:0005615">
    <property type="term" value="C:extracellular space"/>
    <property type="evidence" value="ECO:0007669"/>
    <property type="project" value="TreeGrafter"/>
</dbReference>
<dbReference type="SMART" id="SM00631">
    <property type="entry name" value="Zn_pept"/>
    <property type="match status" value="1"/>
</dbReference>
<dbReference type="GO" id="GO:0008270">
    <property type="term" value="F:zinc ion binding"/>
    <property type="evidence" value="ECO:0007669"/>
    <property type="project" value="InterPro"/>
</dbReference>
<evidence type="ECO:0000256" key="2">
    <source>
        <dbReference type="ARBA" id="ARBA00005988"/>
    </source>
</evidence>
<dbReference type="CDD" id="cd06238">
    <property type="entry name" value="M14-like"/>
    <property type="match status" value="1"/>
</dbReference>
<dbReference type="EMBL" id="CP058595">
    <property type="protein sequence ID" value="QLG46394.1"/>
    <property type="molecule type" value="Genomic_DNA"/>
</dbReference>
<dbReference type="CDD" id="cd03143">
    <property type="entry name" value="A4_beta-galactosidase_middle_domain"/>
    <property type="match status" value="1"/>
</dbReference>
<dbReference type="GO" id="GO:0004181">
    <property type="term" value="F:metallocarboxypeptidase activity"/>
    <property type="evidence" value="ECO:0007669"/>
    <property type="project" value="InterPro"/>
</dbReference>
<keyword evidence="10" id="KW-0121">Carboxypeptidase</keyword>
<evidence type="ECO:0000256" key="1">
    <source>
        <dbReference type="ARBA" id="ARBA00001947"/>
    </source>
</evidence>
<organism evidence="10 11">
    <name type="scientific">Costertonia aggregata</name>
    <dbReference type="NCBI Taxonomy" id="343403"/>
    <lineage>
        <taxon>Bacteria</taxon>
        <taxon>Pseudomonadati</taxon>
        <taxon>Bacteroidota</taxon>
        <taxon>Flavobacteriia</taxon>
        <taxon>Flavobacteriales</taxon>
        <taxon>Flavobacteriaceae</taxon>
        <taxon>Costertonia</taxon>
    </lineage>
</organism>
<accession>A0A7H9ASG4</accession>
<evidence type="ECO:0000256" key="5">
    <source>
        <dbReference type="ARBA" id="ARBA00022833"/>
    </source>
</evidence>
<dbReference type="Gene3D" id="3.40.630.10">
    <property type="entry name" value="Zn peptidases"/>
    <property type="match status" value="1"/>
</dbReference>
<gene>
    <name evidence="10" type="ORF">HYG79_13900</name>
</gene>
<evidence type="ECO:0000256" key="8">
    <source>
        <dbReference type="SAM" id="SignalP"/>
    </source>
</evidence>
<dbReference type="SUPFAM" id="SSF52317">
    <property type="entry name" value="Class I glutamine amidotransferase-like"/>
    <property type="match status" value="1"/>
</dbReference>
<keyword evidence="4" id="KW-0378">Hydrolase</keyword>
<dbReference type="PROSITE" id="PS52035">
    <property type="entry name" value="PEPTIDASE_M14"/>
    <property type="match status" value="1"/>
</dbReference>
<sequence length="831" mass="94730">MKLFLRSFFFLFFSISIAQELQSPSQFLGYELGTRFTRHHQVVDYYEYVAKTAPGHMQLMEYGKTNEKRPLLLAYVSSETNMKDLDNIRKEHIKNTTGESNPSKAIVWLSYNVHGNESVSTEASMQTLYELLTSKSDYLENTIVIMDPCINPDGRDRYVNWYNQYKNTPNNIDPNSIEHHEGWWSGRSNHYMFDLNRDWAWLTQVESQQRLKQFNKWLPHVHVDFHEQGVDNPYYFAPAAEPFHEVITPFQREFQTTIGKNHAKYFDANGWFYFTKEVFDLFYPSYGDTYPTYNGGIGMTYEQGGSGRAGLGVLTSIGDTLTLNDRISHHHTTGLSTVEVAANNAEKLNTEFKKFYQNKDFKYKSYVLSGDKDKLTALKRLLIQHDIEYGVSNAESVRGFDYKLGRNTSLRNSEGSLVVSTNQPKGTLVKVLFEPNAKLTDSLTYDITAWSLPYAYGLDAIASESLVPATMTSGKSNSKVEDKIVDIYAGKPRTQINENAYAYITDWNSMDDARFLTDLIKNKIRVRKANKPFKIDGKPFKRGSLIITKADNQNHKDFVGTLKSVLRNSFVELTSTNTGFVEQGKDFGSSYVEVIPDSKVAVLSGEPTSTLRFGEIWHFFEQQLHYPITVIDTDYMNRVDFSAYDILILPDGYGYQQFLKKDKLSDLKEWVANGGKLIAMGGAIKGIDGEKGFKIKTKKIEKDTTKIEIRIHEQTQRENIKQAITGAIFKTKVDTTHPLAYGYDNTYFTLKLGADTYDYLENGNVVYLDADTMPVAGFAGSEAQKKIGKTLIYGVENHGKGKVIYMVDNPLFRGFWENGKLFFANALFMVN</sequence>
<dbReference type="Pfam" id="PF00246">
    <property type="entry name" value="Peptidase_M14"/>
    <property type="match status" value="1"/>
</dbReference>
<keyword evidence="5" id="KW-0862">Zinc</keyword>
<dbReference type="AlphaFoldDB" id="A0A7H9ASG4"/>
<dbReference type="GO" id="GO:0006508">
    <property type="term" value="P:proteolysis"/>
    <property type="evidence" value="ECO:0007669"/>
    <property type="project" value="UniProtKB-KW"/>
</dbReference>
<comment type="similarity">
    <text evidence="2 7">Belongs to the peptidase M14 family.</text>
</comment>
<dbReference type="RefSeq" id="WP_179242673.1">
    <property type="nucleotide sequence ID" value="NZ_CP058595.1"/>
</dbReference>
<evidence type="ECO:0000256" key="7">
    <source>
        <dbReference type="PROSITE-ProRule" id="PRU01379"/>
    </source>
</evidence>
<proteinExistence type="inferred from homology"/>
<evidence type="ECO:0000313" key="11">
    <source>
        <dbReference type="Proteomes" id="UP000509302"/>
    </source>
</evidence>
<dbReference type="InterPro" id="IPR000834">
    <property type="entry name" value="Peptidase_M14"/>
</dbReference>
<keyword evidence="3" id="KW-0645">Protease</keyword>
<feature type="signal peptide" evidence="8">
    <location>
        <begin position="1"/>
        <end position="18"/>
    </location>
</feature>
<dbReference type="KEGG" id="cagg:HYG79_13900"/>
<keyword evidence="6" id="KW-0482">Metalloprotease</keyword>
<name>A0A7H9ASG4_9FLAO</name>
<evidence type="ECO:0000256" key="6">
    <source>
        <dbReference type="ARBA" id="ARBA00023049"/>
    </source>
</evidence>
<protein>
    <submittedName>
        <fullName evidence="10">Zinc carboxypeptidase</fullName>
    </submittedName>
</protein>
<evidence type="ECO:0000259" key="9">
    <source>
        <dbReference type="PROSITE" id="PS52035"/>
    </source>
</evidence>
<evidence type="ECO:0000256" key="4">
    <source>
        <dbReference type="ARBA" id="ARBA00022801"/>
    </source>
</evidence>
<dbReference type="PANTHER" id="PTHR11705">
    <property type="entry name" value="PROTEASE FAMILY M14 CARBOXYPEPTIDASE A,B"/>
    <property type="match status" value="1"/>
</dbReference>
<dbReference type="PANTHER" id="PTHR11705:SF143">
    <property type="entry name" value="SLL0236 PROTEIN"/>
    <property type="match status" value="1"/>
</dbReference>
<feature type="domain" description="Peptidase M14" evidence="9">
    <location>
        <begin position="35"/>
        <end position="355"/>
    </location>
</feature>
<keyword evidence="8" id="KW-0732">Signal</keyword>
<dbReference type="SUPFAM" id="SSF53187">
    <property type="entry name" value="Zn-dependent exopeptidases"/>
    <property type="match status" value="1"/>
</dbReference>
<evidence type="ECO:0000313" key="10">
    <source>
        <dbReference type="EMBL" id="QLG46394.1"/>
    </source>
</evidence>
<feature type="chain" id="PRO_5028978299" evidence="8">
    <location>
        <begin position="19"/>
        <end position="831"/>
    </location>
</feature>